<evidence type="ECO:0000256" key="1">
    <source>
        <dbReference type="ARBA" id="ARBA00012995"/>
    </source>
</evidence>
<accession>T1IBV1</accession>
<dbReference type="InterPro" id="IPR015955">
    <property type="entry name" value="Lactate_DH/Glyco_Ohase_4_C"/>
</dbReference>
<dbReference type="PIRSF" id="PIRSF000102">
    <property type="entry name" value="Lac_mal_DH"/>
    <property type="match status" value="1"/>
</dbReference>
<name>T1IBV1_RHOPR</name>
<sequence length="319" mass="35363">ISLLGLNTWFGRLTSLLLKQSNAIKSLTLYDDEDISAACDVAVINTPCKVRAFQGKDQLPCAIKNADVILIGDACDYYCDSSELILEDGAERILEYGRIIAQNCSKAIILVAANPVNSMLPLLSQVLTYYNAYDCNKVFGVTSVDNIRANSILAKYLKSDPSCVVLPVVGGNSVQTRVPIFSQSRPQVKLSKRVMKKVIKEIQHGDVAVYRAKQELEAVNKAHATTRFVHSILAGLRGEQNVAEIAYTRTVLMPGTSYYALPFILGVNGIEYRFPLPDLTENEEKLIRHSVLQVYKDVKKGEKYFVMEDSCRLGDLVDC</sequence>
<dbReference type="GO" id="GO:0006099">
    <property type="term" value="P:tricarboxylic acid cycle"/>
    <property type="evidence" value="ECO:0007669"/>
    <property type="project" value="UniProtKB-KW"/>
</dbReference>
<dbReference type="Pfam" id="PF02866">
    <property type="entry name" value="Ldh_1_C"/>
    <property type="match status" value="1"/>
</dbReference>
<dbReference type="EC" id="1.1.1.37" evidence="1"/>
<feature type="domain" description="Lactate/malate dehydrogenase C-terminal" evidence="10">
    <location>
        <begin position="142"/>
        <end position="303"/>
    </location>
</feature>
<keyword evidence="12" id="KW-1185">Reference proteome</keyword>
<evidence type="ECO:0000313" key="11">
    <source>
        <dbReference type="EnsemblMetazoa" id="RPRC013771-PA"/>
    </source>
</evidence>
<dbReference type="STRING" id="13249.T1IBV1"/>
<feature type="domain" description="Lactate/malate dehydrogenase N-terminal" evidence="9">
    <location>
        <begin position="2"/>
        <end position="140"/>
    </location>
</feature>
<evidence type="ECO:0000256" key="7">
    <source>
        <dbReference type="PIRSR" id="PIRSR000102-3"/>
    </source>
</evidence>
<dbReference type="EMBL" id="ACPB03004984">
    <property type="status" value="NOT_ANNOTATED_CDS"/>
    <property type="molecule type" value="Genomic_DNA"/>
</dbReference>
<dbReference type="GO" id="GO:0005739">
    <property type="term" value="C:mitochondrion"/>
    <property type="evidence" value="ECO:0007669"/>
    <property type="project" value="TreeGrafter"/>
</dbReference>
<keyword evidence="3" id="KW-0816">Tricarboxylic acid cycle</keyword>
<evidence type="ECO:0000259" key="9">
    <source>
        <dbReference type="Pfam" id="PF00056"/>
    </source>
</evidence>
<dbReference type="AlphaFoldDB" id="T1IBV1"/>
<feature type="binding site" evidence="7">
    <location>
        <position position="31"/>
    </location>
    <ligand>
        <name>NAD(+)</name>
        <dbReference type="ChEBI" id="CHEBI:57540"/>
    </ligand>
</feature>
<dbReference type="InterPro" id="IPR036291">
    <property type="entry name" value="NAD(P)-bd_dom_sf"/>
</dbReference>
<dbReference type="HOGENOM" id="CLU_047181_0_1_1"/>
<dbReference type="GO" id="GO:0019752">
    <property type="term" value="P:carboxylic acid metabolic process"/>
    <property type="evidence" value="ECO:0007669"/>
    <property type="project" value="InterPro"/>
</dbReference>
<comment type="catalytic activity">
    <reaction evidence="6">
        <text>(S)-malate + NAD(+) = oxaloacetate + NADH + H(+)</text>
        <dbReference type="Rhea" id="RHEA:21432"/>
        <dbReference type="ChEBI" id="CHEBI:15378"/>
        <dbReference type="ChEBI" id="CHEBI:15589"/>
        <dbReference type="ChEBI" id="CHEBI:16452"/>
        <dbReference type="ChEBI" id="CHEBI:57540"/>
        <dbReference type="ChEBI" id="CHEBI:57945"/>
        <dbReference type="EC" id="1.1.1.37"/>
    </reaction>
</comment>
<dbReference type="VEuPathDB" id="VectorBase:RPRC013771"/>
<dbReference type="GO" id="GO:0030060">
    <property type="term" value="F:L-malate dehydrogenase (NAD+) activity"/>
    <property type="evidence" value="ECO:0007669"/>
    <property type="project" value="UniProtKB-EC"/>
</dbReference>
<reference evidence="11" key="1">
    <citation type="submission" date="2015-05" db="UniProtKB">
        <authorList>
            <consortium name="EnsemblMetazoa"/>
        </authorList>
    </citation>
    <scope>IDENTIFICATION</scope>
</reference>
<proteinExistence type="inferred from homology"/>
<organism evidence="11 12">
    <name type="scientific">Rhodnius prolixus</name>
    <name type="common">Triatomid bug</name>
    <dbReference type="NCBI Taxonomy" id="13249"/>
    <lineage>
        <taxon>Eukaryota</taxon>
        <taxon>Metazoa</taxon>
        <taxon>Ecdysozoa</taxon>
        <taxon>Arthropoda</taxon>
        <taxon>Hexapoda</taxon>
        <taxon>Insecta</taxon>
        <taxon>Pterygota</taxon>
        <taxon>Neoptera</taxon>
        <taxon>Paraneoptera</taxon>
        <taxon>Hemiptera</taxon>
        <taxon>Heteroptera</taxon>
        <taxon>Panheteroptera</taxon>
        <taxon>Cimicomorpha</taxon>
        <taxon>Reduviidae</taxon>
        <taxon>Triatominae</taxon>
        <taxon>Rhodnius</taxon>
    </lineage>
</organism>
<dbReference type="PANTHER" id="PTHR11540:SF16">
    <property type="entry name" value="MALATE DEHYDROGENASE, MITOCHONDRIAL"/>
    <property type="match status" value="1"/>
</dbReference>
<evidence type="ECO:0000259" key="10">
    <source>
        <dbReference type="Pfam" id="PF02866"/>
    </source>
</evidence>
<dbReference type="Pfam" id="PF00056">
    <property type="entry name" value="Ldh_1_N"/>
    <property type="match status" value="1"/>
</dbReference>
<dbReference type="PANTHER" id="PTHR11540">
    <property type="entry name" value="MALATE AND LACTATE DEHYDROGENASE"/>
    <property type="match status" value="1"/>
</dbReference>
<dbReference type="InterPro" id="IPR022383">
    <property type="entry name" value="Lactate/malate_DH_C"/>
</dbReference>
<dbReference type="InterPro" id="IPR001236">
    <property type="entry name" value="Lactate/malate_DH_N"/>
</dbReference>
<evidence type="ECO:0000313" key="12">
    <source>
        <dbReference type="Proteomes" id="UP000015103"/>
    </source>
</evidence>
<dbReference type="eggNOG" id="KOG1494">
    <property type="taxonomic scope" value="Eukaryota"/>
</dbReference>
<comment type="similarity">
    <text evidence="8">Belongs to the LDH/MDH superfamily.</text>
</comment>
<dbReference type="OMA" id="EMRANTI"/>
<dbReference type="EnsemblMetazoa" id="RPRC013771-RA">
    <property type="protein sequence ID" value="RPRC013771-PA"/>
    <property type="gene ID" value="RPRC013771"/>
</dbReference>
<protein>
    <recommendedName>
        <fullName evidence="2">Malate dehydrogenase, mitochondrial</fullName>
        <ecNumber evidence="1">1.1.1.37</ecNumber>
    </recommendedName>
</protein>
<evidence type="ECO:0000256" key="2">
    <source>
        <dbReference type="ARBA" id="ARBA00016075"/>
    </source>
</evidence>
<dbReference type="InterPro" id="IPR001557">
    <property type="entry name" value="L-lactate/malate_DH"/>
</dbReference>
<dbReference type="Proteomes" id="UP000015103">
    <property type="component" value="Unassembled WGS sequence"/>
</dbReference>
<dbReference type="InParanoid" id="T1IBV1"/>
<dbReference type="Gene3D" id="3.90.110.10">
    <property type="entry name" value="Lactate dehydrogenase/glycoside hydrolase, family 4, C-terminal"/>
    <property type="match status" value="1"/>
</dbReference>
<dbReference type="SUPFAM" id="SSF56327">
    <property type="entry name" value="LDH C-terminal domain-like"/>
    <property type="match status" value="1"/>
</dbReference>
<keyword evidence="4 8" id="KW-0560">Oxidoreductase</keyword>
<dbReference type="Gene3D" id="3.40.50.720">
    <property type="entry name" value="NAD(P)-binding Rossmann-like Domain"/>
    <property type="match status" value="1"/>
</dbReference>
<evidence type="ECO:0000256" key="6">
    <source>
        <dbReference type="ARBA" id="ARBA00048313"/>
    </source>
</evidence>
<evidence type="ECO:0000256" key="5">
    <source>
        <dbReference type="ARBA" id="ARBA00023027"/>
    </source>
</evidence>
<keyword evidence="5 7" id="KW-0520">NAD</keyword>
<evidence type="ECO:0000256" key="3">
    <source>
        <dbReference type="ARBA" id="ARBA00022532"/>
    </source>
</evidence>
<evidence type="ECO:0000256" key="8">
    <source>
        <dbReference type="RuleBase" id="RU003369"/>
    </source>
</evidence>
<evidence type="ECO:0000256" key="4">
    <source>
        <dbReference type="ARBA" id="ARBA00023002"/>
    </source>
</evidence>
<dbReference type="SUPFAM" id="SSF51735">
    <property type="entry name" value="NAD(P)-binding Rossmann-fold domains"/>
    <property type="match status" value="1"/>
</dbReference>